<dbReference type="AlphaFoldDB" id="A0A0F9RQD4"/>
<feature type="compositionally biased region" description="Basic residues" evidence="1">
    <location>
        <begin position="17"/>
        <end position="28"/>
    </location>
</feature>
<reference evidence="2" key="1">
    <citation type="journal article" date="2015" name="Nature">
        <title>Complex archaea that bridge the gap between prokaryotes and eukaryotes.</title>
        <authorList>
            <person name="Spang A."/>
            <person name="Saw J.H."/>
            <person name="Jorgensen S.L."/>
            <person name="Zaremba-Niedzwiedzka K."/>
            <person name="Martijn J."/>
            <person name="Lind A.E."/>
            <person name="van Eijk R."/>
            <person name="Schleper C."/>
            <person name="Guy L."/>
            <person name="Ettema T.J."/>
        </authorList>
    </citation>
    <scope>NUCLEOTIDE SEQUENCE</scope>
</reference>
<dbReference type="EMBL" id="LAZR01002658">
    <property type="protein sequence ID" value="KKN27201.1"/>
    <property type="molecule type" value="Genomic_DNA"/>
</dbReference>
<evidence type="ECO:0000256" key="1">
    <source>
        <dbReference type="SAM" id="MobiDB-lite"/>
    </source>
</evidence>
<evidence type="ECO:0000313" key="2">
    <source>
        <dbReference type="EMBL" id="KKN27201.1"/>
    </source>
</evidence>
<proteinExistence type="predicted"/>
<comment type="caution">
    <text evidence="2">The sequence shown here is derived from an EMBL/GenBank/DDBJ whole genome shotgun (WGS) entry which is preliminary data.</text>
</comment>
<feature type="compositionally biased region" description="Polar residues" evidence="1">
    <location>
        <begin position="31"/>
        <end position="42"/>
    </location>
</feature>
<protein>
    <submittedName>
        <fullName evidence="2">Uncharacterized protein</fullName>
    </submittedName>
</protein>
<accession>A0A0F9RQD4</accession>
<feature type="region of interest" description="Disordered" evidence="1">
    <location>
        <begin position="17"/>
        <end position="55"/>
    </location>
</feature>
<organism evidence="2">
    <name type="scientific">marine sediment metagenome</name>
    <dbReference type="NCBI Taxonomy" id="412755"/>
    <lineage>
        <taxon>unclassified sequences</taxon>
        <taxon>metagenomes</taxon>
        <taxon>ecological metagenomes</taxon>
    </lineage>
</organism>
<sequence length="108" mass="13568">MRTEEQKKKYKEILKKKKKLRKKERNKRYNQYNARQQQMPQNKTKKQRKREAEEKWEIKMSNRREIEDYLYEGDFLLRKNHYKAALGQYIEAHRSTSKGRYASYERFN</sequence>
<gene>
    <name evidence="2" type="ORF">LCGC14_0866960</name>
</gene>
<name>A0A0F9RQD4_9ZZZZ</name>